<dbReference type="AlphaFoldDB" id="A0A0A9FG50"/>
<organism evidence="1">
    <name type="scientific">Arundo donax</name>
    <name type="common">Giant reed</name>
    <name type="synonym">Donax arundinaceus</name>
    <dbReference type="NCBI Taxonomy" id="35708"/>
    <lineage>
        <taxon>Eukaryota</taxon>
        <taxon>Viridiplantae</taxon>
        <taxon>Streptophyta</taxon>
        <taxon>Embryophyta</taxon>
        <taxon>Tracheophyta</taxon>
        <taxon>Spermatophyta</taxon>
        <taxon>Magnoliopsida</taxon>
        <taxon>Liliopsida</taxon>
        <taxon>Poales</taxon>
        <taxon>Poaceae</taxon>
        <taxon>PACMAD clade</taxon>
        <taxon>Arundinoideae</taxon>
        <taxon>Arundineae</taxon>
        <taxon>Arundo</taxon>
    </lineage>
</organism>
<evidence type="ECO:0000313" key="1">
    <source>
        <dbReference type="EMBL" id="JAE11327.1"/>
    </source>
</evidence>
<reference evidence="1" key="2">
    <citation type="journal article" date="2015" name="Data Brief">
        <title>Shoot transcriptome of the giant reed, Arundo donax.</title>
        <authorList>
            <person name="Barrero R.A."/>
            <person name="Guerrero F.D."/>
            <person name="Moolhuijzen P."/>
            <person name="Goolsby J.A."/>
            <person name="Tidwell J."/>
            <person name="Bellgard S.E."/>
            <person name="Bellgard M.I."/>
        </authorList>
    </citation>
    <scope>NUCLEOTIDE SEQUENCE</scope>
    <source>
        <tissue evidence="1">Shoot tissue taken approximately 20 cm above the soil surface</tissue>
    </source>
</reference>
<proteinExistence type="predicted"/>
<protein>
    <submittedName>
        <fullName evidence="1">Uncharacterized protein</fullName>
    </submittedName>
</protein>
<dbReference type="EMBL" id="GBRH01186569">
    <property type="protein sequence ID" value="JAE11327.1"/>
    <property type="molecule type" value="Transcribed_RNA"/>
</dbReference>
<accession>A0A0A9FG50</accession>
<name>A0A0A9FG50_ARUDO</name>
<sequence>MLPVLRPSLDGRKNIGNYRNGNPIGLVTVHSLVHRN</sequence>
<reference evidence="1" key="1">
    <citation type="submission" date="2014-09" db="EMBL/GenBank/DDBJ databases">
        <authorList>
            <person name="Magalhaes I.L.F."/>
            <person name="Oliveira U."/>
            <person name="Santos F.R."/>
            <person name="Vidigal T.H.D.A."/>
            <person name="Brescovit A.D."/>
            <person name="Santos A.J."/>
        </authorList>
    </citation>
    <scope>NUCLEOTIDE SEQUENCE</scope>
    <source>
        <tissue evidence="1">Shoot tissue taken approximately 20 cm above the soil surface</tissue>
    </source>
</reference>